<comment type="function">
    <text evidence="4">5'-3' exonuclease acting preferentially on double-stranded DNA.</text>
</comment>
<dbReference type="InterPro" id="IPR038969">
    <property type="entry name" value="FEN"/>
</dbReference>
<dbReference type="InterPro" id="IPR002421">
    <property type="entry name" value="5-3_exonuclease"/>
</dbReference>
<dbReference type="PANTHER" id="PTHR42646">
    <property type="entry name" value="FLAP ENDONUCLEASE XNI"/>
    <property type="match status" value="1"/>
</dbReference>
<keyword evidence="8" id="KW-1185">Reference proteome</keyword>
<dbReference type="InterPro" id="IPR029060">
    <property type="entry name" value="PIN-like_dom_sf"/>
</dbReference>
<dbReference type="SMART" id="SM00279">
    <property type="entry name" value="HhH2"/>
    <property type="match status" value="1"/>
</dbReference>
<evidence type="ECO:0000256" key="3">
    <source>
        <dbReference type="ARBA" id="ARBA00023125"/>
    </source>
</evidence>
<dbReference type="InterPro" id="IPR020045">
    <property type="entry name" value="DNA_polI_H3TH"/>
</dbReference>
<keyword evidence="3" id="KW-0238">DNA-binding</keyword>
<dbReference type="InterPro" id="IPR020046">
    <property type="entry name" value="5-3_exonucl_a-hlix_arch_N"/>
</dbReference>
<dbReference type="SUPFAM" id="SSF88723">
    <property type="entry name" value="PIN domain-like"/>
    <property type="match status" value="1"/>
</dbReference>
<evidence type="ECO:0000259" key="6">
    <source>
        <dbReference type="SMART" id="SM00475"/>
    </source>
</evidence>
<keyword evidence="1" id="KW-0540">Nuclease</keyword>
<organism evidence="7 8">
    <name type="scientific">Romboutsia sedimentorum</name>
    <dbReference type="NCBI Taxonomy" id="1368474"/>
    <lineage>
        <taxon>Bacteria</taxon>
        <taxon>Bacillati</taxon>
        <taxon>Bacillota</taxon>
        <taxon>Clostridia</taxon>
        <taxon>Peptostreptococcales</taxon>
        <taxon>Peptostreptococcaceae</taxon>
        <taxon>Romboutsia</taxon>
    </lineage>
</organism>
<dbReference type="CDD" id="cd09898">
    <property type="entry name" value="H3TH_53EXO"/>
    <property type="match status" value="1"/>
</dbReference>
<evidence type="ECO:0000313" key="8">
    <source>
        <dbReference type="Proteomes" id="UP001301012"/>
    </source>
</evidence>
<dbReference type="Gene3D" id="1.10.150.20">
    <property type="entry name" value="5' to 3' exonuclease, C-terminal subdomain"/>
    <property type="match status" value="1"/>
</dbReference>
<dbReference type="SMART" id="SM00475">
    <property type="entry name" value="53EXOc"/>
    <property type="match status" value="1"/>
</dbReference>
<dbReference type="InterPro" id="IPR008918">
    <property type="entry name" value="HhH2"/>
</dbReference>
<dbReference type="GO" id="GO:0004527">
    <property type="term" value="F:exonuclease activity"/>
    <property type="evidence" value="ECO:0007669"/>
    <property type="project" value="UniProtKB-KW"/>
</dbReference>
<dbReference type="CDD" id="cd09859">
    <property type="entry name" value="PIN_53EXO"/>
    <property type="match status" value="1"/>
</dbReference>
<evidence type="ECO:0000256" key="2">
    <source>
        <dbReference type="ARBA" id="ARBA00022801"/>
    </source>
</evidence>
<proteinExistence type="predicted"/>
<dbReference type="InterPro" id="IPR036279">
    <property type="entry name" value="5-3_exonuclease_C_sf"/>
</dbReference>
<protein>
    <recommendedName>
        <fullName evidence="5">5'-3' exonuclease</fullName>
    </recommendedName>
</protein>
<dbReference type="Pfam" id="PF01367">
    <property type="entry name" value="5_3_exonuc"/>
    <property type="match status" value="1"/>
</dbReference>
<feature type="domain" description="5'-3' exonuclease" evidence="6">
    <location>
        <begin position="131"/>
        <end position="438"/>
    </location>
</feature>
<dbReference type="SUPFAM" id="SSF47807">
    <property type="entry name" value="5' to 3' exonuclease, C-terminal subdomain"/>
    <property type="match status" value="1"/>
</dbReference>
<sequence>MENLFDFLEKKIKIENGTENEIQITEEVVETEVFNIEIAKKEIDEKHLKYLQELKDALVNEETVKSSGLEKRDYIRLNSYVGSRLDTDLRGKSSARKNIEAELESNKTQAFSIDQLEAVSIDEDIFGDKEDKFLIVDGSSLLSTSFYATARDLLFAKTDEQKEFAYTKLMMSPDGEYTNGIYMFFKTLLPLLKNQDITHLAVVMDRSRDTFRREIDSQYKANRSETPHPLKSQFKLLTELLQEINIPVFSHCNYEADDFAGSLVKKFEKDIPIFLHTKDEDYIQLVSQYTRLWMVTGKAEDMYSEIGIDRTNLNVPRGVFEYTPNYVKHFKGIEPIQIIDAKAIEGDKSDNIKGVKNVGPVSSRPLIAHYGSIEEIYNNIENLDSKSEKELLVFFKETLGIKRSPLKNLLLYKEDAFISKKLATIKTDIEEVQDLHLAKLALDINYNIMNKRFENLGMNSLIKK</sequence>
<name>A0ABT7EB30_9FIRM</name>
<dbReference type="EMBL" id="JASKYM010000005">
    <property type="protein sequence ID" value="MDK2564139.1"/>
    <property type="molecule type" value="Genomic_DNA"/>
</dbReference>
<keyword evidence="7" id="KW-0269">Exonuclease</keyword>
<evidence type="ECO:0000256" key="5">
    <source>
        <dbReference type="ARBA" id="ARBA00050026"/>
    </source>
</evidence>
<dbReference type="Proteomes" id="UP001301012">
    <property type="component" value="Unassembled WGS sequence"/>
</dbReference>
<dbReference type="Gene3D" id="3.40.50.1010">
    <property type="entry name" value="5'-nuclease"/>
    <property type="match status" value="1"/>
</dbReference>
<keyword evidence="2" id="KW-0378">Hydrolase</keyword>
<reference evidence="7 8" key="1">
    <citation type="submission" date="2023-05" db="EMBL/GenBank/DDBJ databases">
        <title>Rombocin, a short stable natural nisin variant, displays selective antimicrobial activity against Listeria monocytogenes and employs dual mode of action to kill target bacterial strains.</title>
        <authorList>
            <person name="Wambui J."/>
            <person name="Stephan R."/>
            <person name="Kuipers O.P."/>
        </authorList>
    </citation>
    <scope>NUCLEOTIDE SEQUENCE [LARGE SCALE GENOMIC DNA]</scope>
    <source>
        <strain evidence="7 8">RC002</strain>
    </source>
</reference>
<comment type="caution">
    <text evidence="7">The sequence shown here is derived from an EMBL/GenBank/DDBJ whole genome shotgun (WGS) entry which is preliminary data.</text>
</comment>
<dbReference type="PANTHER" id="PTHR42646:SF2">
    <property type="entry name" value="5'-3' EXONUCLEASE FAMILY PROTEIN"/>
    <property type="match status" value="1"/>
</dbReference>
<evidence type="ECO:0000256" key="1">
    <source>
        <dbReference type="ARBA" id="ARBA00022722"/>
    </source>
</evidence>
<evidence type="ECO:0000256" key="4">
    <source>
        <dbReference type="ARBA" id="ARBA00049957"/>
    </source>
</evidence>
<dbReference type="RefSeq" id="WP_284133069.1">
    <property type="nucleotide sequence ID" value="NZ_JASKYM010000005.1"/>
</dbReference>
<dbReference type="Pfam" id="PF02739">
    <property type="entry name" value="5_3_exonuc_N"/>
    <property type="match status" value="1"/>
</dbReference>
<evidence type="ECO:0000313" key="7">
    <source>
        <dbReference type="EMBL" id="MDK2564139.1"/>
    </source>
</evidence>
<gene>
    <name evidence="7" type="ORF">QOZ84_11310</name>
</gene>
<accession>A0ABT7EB30</accession>